<feature type="region of interest" description="Disordered" evidence="6">
    <location>
        <begin position="406"/>
        <end position="427"/>
    </location>
</feature>
<evidence type="ECO:0000256" key="5">
    <source>
        <dbReference type="ARBA" id="ARBA00023136"/>
    </source>
</evidence>
<feature type="transmembrane region" description="Helical" evidence="7">
    <location>
        <begin position="373"/>
        <end position="391"/>
    </location>
</feature>
<dbReference type="Proteomes" id="UP000002772">
    <property type="component" value="Unassembled WGS sequence"/>
</dbReference>
<keyword evidence="4 7" id="KW-1133">Transmembrane helix</keyword>
<sequence>MKRDGLLFRIHEGICDTCYIMVEEVKNEFRDEGLLIFCVLVPLFYPLLYSWIYNNEVVRDVPVAVIDMSHSHSSREFIRMFDGSADTKVAYYCTSLDEAKELTGKQQVHGTLFFPKDFDERLGRGEQATVSVYCDMSLMLTYKAIYQTAQAVALKMSSGIQISKGNGFTDRDDEITAKPLDFDEVPIFNTPVGYGNAILPGVLILILQQTLLLGIGLSAGTAREKNKFQNLVPIEKHYNGIFRIVLGKSSAYFALYMVMGTYITLCVPRMFHFVSLVTAQTLIGLMIPYLLAVIFFGMTLSCFVRYRENVMLLVVFTSVPLLFMTGISWPQTNIPWFWEVFSYFFPSTFGIRGFLRISSMGATLPDIQIEYQALWIQALVYFFTACLVYRYQIILSHKRARARLKRMEETKDRETSQNTESAALPSA</sequence>
<proteinExistence type="predicted"/>
<evidence type="ECO:0000256" key="2">
    <source>
        <dbReference type="ARBA" id="ARBA00022475"/>
    </source>
</evidence>
<dbReference type="OrthoDB" id="9811522at2"/>
<name>F8NA72_9BACT</name>
<dbReference type="Pfam" id="PF12698">
    <property type="entry name" value="ABC2_membrane_3"/>
    <property type="match status" value="1"/>
</dbReference>
<feature type="transmembrane region" description="Helical" evidence="7">
    <location>
        <begin position="271"/>
        <end position="298"/>
    </location>
</feature>
<comment type="subcellular location">
    <subcellularLocation>
        <location evidence="1">Cell membrane</location>
        <topology evidence="1">Multi-pass membrane protein</topology>
    </subcellularLocation>
</comment>
<dbReference type="InterPro" id="IPR051449">
    <property type="entry name" value="ABC-2_transporter_component"/>
</dbReference>
<feature type="transmembrane region" description="Helical" evidence="7">
    <location>
        <begin position="310"/>
        <end position="329"/>
    </location>
</feature>
<dbReference type="Gene3D" id="3.40.1710.10">
    <property type="entry name" value="abc type-2 transporter like domain"/>
    <property type="match status" value="1"/>
</dbReference>
<protein>
    <submittedName>
        <fullName evidence="9">ABC-2 type transporter</fullName>
    </submittedName>
</protein>
<feature type="transmembrane region" description="Helical" evidence="7">
    <location>
        <begin position="197"/>
        <end position="220"/>
    </location>
</feature>
<dbReference type="eggNOG" id="COG0842">
    <property type="taxonomic scope" value="Bacteria"/>
</dbReference>
<reference evidence="10" key="1">
    <citation type="journal article" date="2011" name="Stand. Genomic Sci.">
        <title>Non-contiguous finished genome sequence of the opportunistic oral pathogen Prevotella multisaccharivorax type strain (PPPA20).</title>
        <authorList>
            <person name="Pati A."/>
            <person name="Gronow S."/>
            <person name="Lu M."/>
            <person name="Lapidus A."/>
            <person name="Nolan M."/>
            <person name="Lucas S."/>
            <person name="Hammon N."/>
            <person name="Deshpande S."/>
            <person name="Cheng J.F."/>
            <person name="Tapia R."/>
            <person name="Han C."/>
            <person name="Goodwin L."/>
            <person name="Pitluck S."/>
            <person name="Liolios K."/>
            <person name="Pagani I."/>
            <person name="Mavromatis K."/>
            <person name="Mikhailova N."/>
            <person name="Huntemann M."/>
            <person name="Chen A."/>
            <person name="Palaniappan K."/>
            <person name="Land M."/>
            <person name="Hauser L."/>
            <person name="Detter J.C."/>
            <person name="Brambilla E.M."/>
            <person name="Rohde M."/>
            <person name="Goker M."/>
            <person name="Woyke T."/>
            <person name="Bristow J."/>
            <person name="Eisen J.A."/>
            <person name="Markowitz V."/>
            <person name="Hugenholtz P."/>
            <person name="Kyrpides N.C."/>
            <person name="Klenk H.P."/>
            <person name="Ivanova N."/>
        </authorList>
    </citation>
    <scope>NUCLEOTIDE SEQUENCE [LARGE SCALE GENOMIC DNA]</scope>
    <source>
        <strain evidence="10">DSM 17128</strain>
    </source>
</reference>
<keyword evidence="3 7" id="KW-0812">Transmembrane</keyword>
<evidence type="ECO:0000256" key="3">
    <source>
        <dbReference type="ARBA" id="ARBA00022692"/>
    </source>
</evidence>
<dbReference type="HOGENOM" id="CLU_039483_10_1_10"/>
<evidence type="ECO:0000256" key="7">
    <source>
        <dbReference type="SAM" id="Phobius"/>
    </source>
</evidence>
<dbReference type="RefSeq" id="WP_007574000.1">
    <property type="nucleotide sequence ID" value="NZ_BPTS01000001.1"/>
</dbReference>
<dbReference type="EMBL" id="GL945017">
    <property type="protein sequence ID" value="EGN56735.1"/>
    <property type="molecule type" value="Genomic_DNA"/>
</dbReference>
<evidence type="ECO:0000256" key="1">
    <source>
        <dbReference type="ARBA" id="ARBA00004651"/>
    </source>
</evidence>
<evidence type="ECO:0000313" key="10">
    <source>
        <dbReference type="Proteomes" id="UP000002772"/>
    </source>
</evidence>
<dbReference type="GO" id="GO:0140359">
    <property type="term" value="F:ABC-type transporter activity"/>
    <property type="evidence" value="ECO:0007669"/>
    <property type="project" value="InterPro"/>
</dbReference>
<dbReference type="PANTHER" id="PTHR30294:SF46">
    <property type="entry name" value="ABC TRANSPORTER PERMEASE"/>
    <property type="match status" value="1"/>
</dbReference>
<dbReference type="GO" id="GO:0005886">
    <property type="term" value="C:plasma membrane"/>
    <property type="evidence" value="ECO:0007669"/>
    <property type="project" value="UniProtKB-SubCell"/>
</dbReference>
<evidence type="ECO:0000256" key="4">
    <source>
        <dbReference type="ARBA" id="ARBA00022989"/>
    </source>
</evidence>
<keyword evidence="5 7" id="KW-0472">Membrane</keyword>
<accession>F8NA72</accession>
<gene>
    <name evidence="9" type="ORF">Premu_1306</name>
</gene>
<evidence type="ECO:0000256" key="6">
    <source>
        <dbReference type="SAM" id="MobiDB-lite"/>
    </source>
</evidence>
<organism evidence="9 10">
    <name type="scientific">Hallella multisaccharivorax DSM 17128</name>
    <dbReference type="NCBI Taxonomy" id="688246"/>
    <lineage>
        <taxon>Bacteria</taxon>
        <taxon>Pseudomonadati</taxon>
        <taxon>Bacteroidota</taxon>
        <taxon>Bacteroidia</taxon>
        <taxon>Bacteroidales</taxon>
        <taxon>Prevotellaceae</taxon>
        <taxon>Hallella</taxon>
    </lineage>
</organism>
<feature type="domain" description="ABC-2 type transporter transmembrane" evidence="8">
    <location>
        <begin position="34"/>
        <end position="386"/>
    </location>
</feature>
<keyword evidence="10" id="KW-1185">Reference proteome</keyword>
<keyword evidence="2" id="KW-1003">Cell membrane</keyword>
<feature type="transmembrane region" description="Helical" evidence="7">
    <location>
        <begin position="241"/>
        <end position="265"/>
    </location>
</feature>
<dbReference type="InterPro" id="IPR013525">
    <property type="entry name" value="ABC2_TM"/>
</dbReference>
<feature type="compositionally biased region" description="Basic and acidic residues" evidence="6">
    <location>
        <begin position="406"/>
        <end position="415"/>
    </location>
</feature>
<dbReference type="AlphaFoldDB" id="F8NA72"/>
<evidence type="ECO:0000259" key="8">
    <source>
        <dbReference type="Pfam" id="PF12698"/>
    </source>
</evidence>
<dbReference type="STRING" id="688246.Premu_1306"/>
<dbReference type="PANTHER" id="PTHR30294">
    <property type="entry name" value="MEMBRANE COMPONENT OF ABC TRANSPORTER YHHJ-RELATED"/>
    <property type="match status" value="1"/>
</dbReference>
<feature type="transmembrane region" description="Helical" evidence="7">
    <location>
        <begin position="34"/>
        <end position="52"/>
    </location>
</feature>
<evidence type="ECO:0000313" key="9">
    <source>
        <dbReference type="EMBL" id="EGN56735.1"/>
    </source>
</evidence>